<evidence type="ECO:0000313" key="2">
    <source>
        <dbReference type="EMBL" id="KGM88120.1"/>
    </source>
</evidence>
<organism evidence="2 3">
    <name type="scientific">Roseovarius mucosus DSM 17069</name>
    <dbReference type="NCBI Taxonomy" id="1288298"/>
    <lineage>
        <taxon>Bacteria</taxon>
        <taxon>Pseudomonadati</taxon>
        <taxon>Pseudomonadota</taxon>
        <taxon>Alphaproteobacteria</taxon>
        <taxon>Rhodobacterales</taxon>
        <taxon>Roseobacteraceae</taxon>
        <taxon>Roseovarius</taxon>
    </lineage>
</organism>
<name>A0A0A0HLQ0_9RHOB</name>
<keyword evidence="1" id="KW-1133">Transmembrane helix</keyword>
<evidence type="ECO:0000256" key="1">
    <source>
        <dbReference type="SAM" id="Phobius"/>
    </source>
</evidence>
<gene>
    <name evidence="2" type="ORF">rosmuc_01814</name>
</gene>
<dbReference type="AlphaFoldDB" id="A0A0A0HLQ0"/>
<dbReference type="eggNOG" id="ENOG5032QGW">
    <property type="taxonomic scope" value="Bacteria"/>
</dbReference>
<dbReference type="EMBL" id="AONH01000010">
    <property type="protein sequence ID" value="KGM88120.1"/>
    <property type="molecule type" value="Genomic_DNA"/>
</dbReference>
<dbReference type="PATRIC" id="fig|1288298.3.peg.1829"/>
<feature type="transmembrane region" description="Helical" evidence="1">
    <location>
        <begin position="53"/>
        <end position="78"/>
    </location>
</feature>
<feature type="transmembrane region" description="Helical" evidence="1">
    <location>
        <begin position="84"/>
        <end position="106"/>
    </location>
</feature>
<feature type="transmembrane region" description="Helical" evidence="1">
    <location>
        <begin position="139"/>
        <end position="155"/>
    </location>
</feature>
<dbReference type="Proteomes" id="UP000030021">
    <property type="component" value="Unassembled WGS sequence"/>
</dbReference>
<dbReference type="STRING" id="215743.ROSMUCSMR3_00482"/>
<accession>A0A0A0HLQ0</accession>
<proteinExistence type="predicted"/>
<comment type="caution">
    <text evidence="2">The sequence shown here is derived from an EMBL/GenBank/DDBJ whole genome shotgun (WGS) entry which is preliminary data.</text>
</comment>
<dbReference type="HOGENOM" id="CLU_1359553_0_0_5"/>
<keyword evidence="1" id="KW-0812">Transmembrane</keyword>
<evidence type="ECO:0000313" key="3">
    <source>
        <dbReference type="Proteomes" id="UP000030021"/>
    </source>
</evidence>
<keyword evidence="1" id="KW-0472">Membrane</keyword>
<protein>
    <submittedName>
        <fullName evidence="2">Uncharacterized protein</fullName>
    </submittedName>
</protein>
<dbReference type="OrthoDB" id="7744695at2"/>
<reference evidence="2 3" key="1">
    <citation type="submission" date="2013-01" db="EMBL/GenBank/DDBJ databases">
        <authorList>
            <person name="Fiebig A."/>
            <person name="Goeker M."/>
            <person name="Klenk H.-P.P."/>
        </authorList>
    </citation>
    <scope>NUCLEOTIDE SEQUENCE [LARGE SCALE GENOMIC DNA]</scope>
    <source>
        <strain evidence="2 3">DSM 17069</strain>
    </source>
</reference>
<sequence length="201" mass="21806">MQGENKTRLGGVVPGAQNTVKSCKAGFEPREKPRAVPCEDSEDMGDLHEVTTVNAVILIVVSSAIGFGLAVVSAILGSSLVMSFFVYLVVSILLFTALFGLAYFAARPMGSLSIAENALDLVECETTETVHVLSARNRWVRIWWLIIICALFLTIRFTDEVALQIAVCAIGFLGWVWLLLDRSPMKSERVAVPCERAGGGE</sequence>
<feature type="transmembrane region" description="Helical" evidence="1">
    <location>
        <begin position="161"/>
        <end position="180"/>
    </location>
</feature>